<dbReference type="EMBL" id="ABYO01000244">
    <property type="protein sequence ID" value="EEI85883.1"/>
    <property type="molecule type" value="Genomic_DNA"/>
</dbReference>
<protein>
    <submittedName>
        <fullName evidence="1">Uncharacterized protein</fullName>
    </submittedName>
</protein>
<proteinExistence type="predicted"/>
<dbReference type="Proteomes" id="UP000005984">
    <property type="component" value="Unassembled WGS sequence"/>
</dbReference>
<name>C2BGN7_9FIRM</name>
<dbReference type="HOGENOM" id="CLU_2550935_0_0_9"/>
<sequence>MYKKSTSTWKYLVGLQGLDTCDLVPRLGEAYKVRFIFETNVVSPKNCYELAHNRFYVQKKHFDVEMLGGASGTRTLDLFKAP</sequence>
<evidence type="ECO:0000313" key="2">
    <source>
        <dbReference type="Proteomes" id="UP000005984"/>
    </source>
</evidence>
<evidence type="ECO:0000313" key="1">
    <source>
        <dbReference type="EMBL" id="EEI85883.1"/>
    </source>
</evidence>
<gene>
    <name evidence="1" type="ORF">HMPREF0072_1507</name>
</gene>
<comment type="caution">
    <text evidence="1">The sequence shown here is derived from an EMBL/GenBank/DDBJ whole genome shotgun (WGS) entry which is preliminary data.</text>
</comment>
<accession>C2BGN7</accession>
<organism evidence="1 2">
    <name type="scientific">Anaerococcus lactolyticus ATCC 51172</name>
    <dbReference type="NCBI Taxonomy" id="525254"/>
    <lineage>
        <taxon>Bacteria</taxon>
        <taxon>Bacillati</taxon>
        <taxon>Bacillota</taxon>
        <taxon>Tissierellia</taxon>
        <taxon>Tissierellales</taxon>
        <taxon>Peptoniphilaceae</taxon>
        <taxon>Anaerococcus</taxon>
    </lineage>
</organism>
<reference evidence="1 2" key="1">
    <citation type="submission" date="2008-10" db="EMBL/GenBank/DDBJ databases">
        <authorList>
            <person name="Qin X."/>
            <person name="Bachman B."/>
            <person name="Battles P."/>
            <person name="Bell A."/>
            <person name="Bess C."/>
            <person name="Bickham C."/>
            <person name="Chaboub L."/>
            <person name="Chen D."/>
            <person name="Coyle M."/>
            <person name="Deiros D.R."/>
            <person name="Dinh H."/>
            <person name="Forbes L."/>
            <person name="Fowler G."/>
            <person name="Francisco L."/>
            <person name="Fu Q."/>
            <person name="Gubbala S."/>
            <person name="Hale W."/>
            <person name="Han Y."/>
            <person name="Hemphill L."/>
            <person name="Highlander S.K."/>
            <person name="Hirani K."/>
            <person name="Hogues M."/>
            <person name="Jackson L."/>
            <person name="Jakkamsetti A."/>
            <person name="Javaid M."/>
            <person name="Jiang H."/>
            <person name="Korchina V."/>
            <person name="Kovar C."/>
            <person name="Lara F."/>
            <person name="Lee S."/>
            <person name="Mata R."/>
            <person name="Mathew T."/>
            <person name="Moen C."/>
            <person name="Morales K."/>
            <person name="Munidasa M."/>
            <person name="Nazareth L."/>
            <person name="Ngo R."/>
            <person name="Nguyen L."/>
            <person name="Okwuonu G."/>
            <person name="Ongeri F."/>
            <person name="Patil S."/>
            <person name="Petrosino J."/>
            <person name="Pham C."/>
            <person name="Pham P."/>
            <person name="Pu L.-L."/>
            <person name="Puazo M."/>
            <person name="Raj R."/>
            <person name="Reid J."/>
            <person name="Rouhana J."/>
            <person name="Saada N."/>
            <person name="Shang Y."/>
            <person name="Simmons D."/>
            <person name="Thornton R."/>
            <person name="Warren J."/>
            <person name="Weissenberger G."/>
            <person name="Zhang J."/>
            <person name="Zhang L."/>
            <person name="Zhou C."/>
            <person name="Zhu D."/>
            <person name="Muzny D."/>
            <person name="Worley K."/>
            <person name="Gibbs R."/>
        </authorList>
    </citation>
    <scope>NUCLEOTIDE SEQUENCE [LARGE SCALE GENOMIC DNA]</scope>
    <source>
        <strain evidence="1 2">ATCC 51172</strain>
    </source>
</reference>
<keyword evidence="2" id="KW-1185">Reference proteome</keyword>
<dbReference type="AlphaFoldDB" id="C2BGN7"/>